<keyword evidence="6" id="KW-1185">Reference proteome</keyword>
<keyword evidence="2" id="KW-1015">Disulfide bond</keyword>
<keyword evidence="1 3" id="KW-0732">Signal</keyword>
<gene>
    <name evidence="5" type="ORF">AAES_89286</name>
</gene>
<sequence>MAPWLWPCLLAAQALAANFPSRYSLYTGGATSLGTVQATAPQSPATAHGAARAASRHRNWCAYVVTRTVSCVVEDGVESFVKPDYQPCAWGQLQCPRVLT</sequence>
<evidence type="ECO:0000313" key="5">
    <source>
        <dbReference type="EMBL" id="KQK80796.1"/>
    </source>
</evidence>
<dbReference type="EMBL" id="LMAW01002506">
    <property type="protein sequence ID" value="KQK80796.1"/>
    <property type="molecule type" value="Genomic_DNA"/>
</dbReference>
<feature type="domain" description="EMI" evidence="4">
    <location>
        <begin position="57"/>
        <end position="100"/>
    </location>
</feature>
<evidence type="ECO:0000256" key="1">
    <source>
        <dbReference type="ARBA" id="ARBA00022729"/>
    </source>
</evidence>
<proteinExistence type="predicted"/>
<accession>A0A0Q3PXI7</accession>
<dbReference type="PROSITE" id="PS51041">
    <property type="entry name" value="EMI"/>
    <property type="match status" value="1"/>
</dbReference>
<dbReference type="STRING" id="12930.A0A0Q3PXI7"/>
<dbReference type="OrthoDB" id="9880922at2759"/>
<reference evidence="5 6" key="1">
    <citation type="submission" date="2015-10" db="EMBL/GenBank/DDBJ databases">
        <authorList>
            <person name="Gilbert D.G."/>
        </authorList>
    </citation>
    <scope>NUCLEOTIDE SEQUENCE [LARGE SCALE GENOMIC DNA]</scope>
    <source>
        <strain evidence="5">FVVF132</strain>
    </source>
</reference>
<dbReference type="Proteomes" id="UP000051836">
    <property type="component" value="Unassembled WGS sequence"/>
</dbReference>
<protein>
    <recommendedName>
        <fullName evidence="4">EMI domain-containing protein</fullName>
    </recommendedName>
</protein>
<name>A0A0Q3PXI7_AMAAE</name>
<dbReference type="InterPro" id="IPR011489">
    <property type="entry name" value="EMI_domain"/>
</dbReference>
<feature type="signal peptide" evidence="3">
    <location>
        <begin position="1"/>
        <end position="16"/>
    </location>
</feature>
<dbReference type="Pfam" id="PF07546">
    <property type="entry name" value="EMI"/>
    <property type="match status" value="1"/>
</dbReference>
<dbReference type="AlphaFoldDB" id="A0A0Q3PXI7"/>
<evidence type="ECO:0000259" key="4">
    <source>
        <dbReference type="PROSITE" id="PS51041"/>
    </source>
</evidence>
<comment type="caution">
    <text evidence="5">The sequence shown here is derived from an EMBL/GenBank/DDBJ whole genome shotgun (WGS) entry which is preliminary data.</text>
</comment>
<evidence type="ECO:0000313" key="6">
    <source>
        <dbReference type="Proteomes" id="UP000051836"/>
    </source>
</evidence>
<organism evidence="5 6">
    <name type="scientific">Amazona aestiva</name>
    <name type="common">Blue-fronted Amazon parrot</name>
    <dbReference type="NCBI Taxonomy" id="12930"/>
    <lineage>
        <taxon>Eukaryota</taxon>
        <taxon>Metazoa</taxon>
        <taxon>Chordata</taxon>
        <taxon>Craniata</taxon>
        <taxon>Vertebrata</taxon>
        <taxon>Euteleostomi</taxon>
        <taxon>Archelosauria</taxon>
        <taxon>Archosauria</taxon>
        <taxon>Dinosauria</taxon>
        <taxon>Saurischia</taxon>
        <taxon>Theropoda</taxon>
        <taxon>Coelurosauria</taxon>
        <taxon>Aves</taxon>
        <taxon>Neognathae</taxon>
        <taxon>Neoaves</taxon>
        <taxon>Telluraves</taxon>
        <taxon>Australaves</taxon>
        <taxon>Psittaciformes</taxon>
        <taxon>Psittacidae</taxon>
        <taxon>Amazona</taxon>
    </lineage>
</organism>
<evidence type="ECO:0000256" key="2">
    <source>
        <dbReference type="ARBA" id="ARBA00023157"/>
    </source>
</evidence>
<evidence type="ECO:0000256" key="3">
    <source>
        <dbReference type="SAM" id="SignalP"/>
    </source>
</evidence>
<feature type="chain" id="PRO_5006206674" description="EMI domain-containing protein" evidence="3">
    <location>
        <begin position="17"/>
        <end position="100"/>
    </location>
</feature>